<dbReference type="Pfam" id="PF14291">
    <property type="entry name" value="DUF4371"/>
    <property type="match status" value="1"/>
</dbReference>
<sequence>MYPHKSGFQKRKKRKEREQEEERLKKKQSIFKYFPPKSTQQAAETSTSPEADLQATPTINEEMPSCCASTDETLIICEETPSSGKISTAASEMIEDVPLCVSEDIVSVPEEPCYSSDTIEIDTSTVPSESLSSENLDWKDPAFWPETLKDTDRKVIVCSGLKTEEELKEMAPSMPKVAEGRPFSEFLLYAKSSNGREKILRDWLSWSNSKQRLYCITCLAFSTDYSSKGVSFLCRKEGFEPAKNKWHRLYMRLPEHEQSSQHRKHYWSWRTLQKSIGGQGIDAEVKRNLARQADKFTLLLQRLLDVTLYLASRNLAFRGSTQKIGDLKNGNFLGTLELLSQYDTLLHDHLSKVKASQEKGKKLPAHYLSWATQNEFIDICGNHILDAILSERKEAIYFSIICDATPDISHTEQNVIIIRYVHRDSSKRTWNIEEGFIEFFDFFKKTGEEIAEMIMSRLSKFGLDLCDCRGQGYDNGANMSGRIKGVQARIQEKYPEAIYCPCAAHTLNLVGVHAAACCPEMKSFFGNTLTKEVGSSLHGLSETRWSARIEAVRPFARRLPSILTALEKVIASGKLTTAAHSDAQGLYEYFSSFRALFLTTFWVKILQSFEERNKILQTRSVSIDIAAANIKALTEEMQSLREKWPSLLSEATVVANNLEIPTELMNTQQLRQTRTRKEDAQQKFKVNVFLFTLDTIISDLHQRFQSMEDVCKLFAPVLKLRKLSDEELITFSRKLISAYPHDFTDTLLGELQHLHKVYEATFSEELQPLDLLNAIYNLQLQGIFGEICIALRIFTTLPLSVAEGERAFSKLSLIKNYQRSTMSEQRLNSLAVISIENELAKKLDFKDLIKDFANRKVRRLTL</sequence>
<dbReference type="PANTHER" id="PTHR45749:SF33">
    <property type="entry name" value="ZINC FINGER MYM-TYPE PROTEIN 1"/>
    <property type="match status" value="1"/>
</dbReference>
<dbReference type="Proteomes" id="UP000812440">
    <property type="component" value="Chromosome 5"/>
</dbReference>
<evidence type="ECO:0000259" key="2">
    <source>
        <dbReference type="Pfam" id="PF05699"/>
    </source>
</evidence>
<organism evidence="4 5">
    <name type="scientific">Hymenochirus boettgeri</name>
    <name type="common">Congo dwarf clawed frog</name>
    <dbReference type="NCBI Taxonomy" id="247094"/>
    <lineage>
        <taxon>Eukaryota</taxon>
        <taxon>Metazoa</taxon>
        <taxon>Chordata</taxon>
        <taxon>Craniata</taxon>
        <taxon>Vertebrata</taxon>
        <taxon>Euteleostomi</taxon>
        <taxon>Amphibia</taxon>
        <taxon>Batrachia</taxon>
        <taxon>Anura</taxon>
        <taxon>Pipoidea</taxon>
        <taxon>Pipidae</taxon>
        <taxon>Pipinae</taxon>
        <taxon>Hymenochirus</taxon>
    </lineage>
</organism>
<comment type="caution">
    <text evidence="4">The sequence shown here is derived from an EMBL/GenBank/DDBJ whole genome shotgun (WGS) entry which is preliminary data.</text>
</comment>
<dbReference type="OrthoDB" id="10062065at2759"/>
<feature type="domain" description="HAT C-terminal dimerisation" evidence="2">
    <location>
        <begin position="764"/>
        <end position="839"/>
    </location>
</feature>
<gene>
    <name evidence="4" type="ORF">GDO86_009431</name>
</gene>
<feature type="region of interest" description="Disordered" evidence="1">
    <location>
        <begin position="1"/>
        <end position="64"/>
    </location>
</feature>
<dbReference type="PANTHER" id="PTHR45749">
    <property type="match status" value="1"/>
</dbReference>
<protein>
    <recommendedName>
        <fullName evidence="6">Zinc finger MYM-type protein 1</fullName>
    </recommendedName>
</protein>
<feature type="domain" description="DUF4371" evidence="3">
    <location>
        <begin position="278"/>
        <end position="485"/>
    </location>
</feature>
<evidence type="ECO:0008006" key="6">
    <source>
        <dbReference type="Google" id="ProtNLM"/>
    </source>
</evidence>
<name>A0A8T2JIX7_9PIPI</name>
<dbReference type="InterPro" id="IPR008906">
    <property type="entry name" value="HATC_C_dom"/>
</dbReference>
<dbReference type="InterPro" id="IPR025398">
    <property type="entry name" value="DUF4371"/>
</dbReference>
<keyword evidence="5" id="KW-1185">Reference proteome</keyword>
<evidence type="ECO:0000313" key="5">
    <source>
        <dbReference type="Proteomes" id="UP000812440"/>
    </source>
</evidence>
<dbReference type="InterPro" id="IPR012337">
    <property type="entry name" value="RNaseH-like_sf"/>
</dbReference>
<dbReference type="AlphaFoldDB" id="A0A8T2JIX7"/>
<evidence type="ECO:0000259" key="3">
    <source>
        <dbReference type="Pfam" id="PF14291"/>
    </source>
</evidence>
<dbReference type="Pfam" id="PF05699">
    <property type="entry name" value="Dimer_Tnp_hAT"/>
    <property type="match status" value="1"/>
</dbReference>
<reference evidence="4" key="1">
    <citation type="thesis" date="2020" institute="ProQuest LLC" country="789 East Eisenhower Parkway, Ann Arbor, MI, USA">
        <title>Comparative Genomics and Chromosome Evolution.</title>
        <authorList>
            <person name="Mudd A.B."/>
        </authorList>
    </citation>
    <scope>NUCLEOTIDE SEQUENCE</scope>
    <source>
        <strain evidence="4">Female2</strain>
        <tissue evidence="4">Blood</tissue>
    </source>
</reference>
<dbReference type="SUPFAM" id="SSF53098">
    <property type="entry name" value="Ribonuclease H-like"/>
    <property type="match status" value="1"/>
</dbReference>
<dbReference type="GO" id="GO:0046983">
    <property type="term" value="F:protein dimerization activity"/>
    <property type="evidence" value="ECO:0007669"/>
    <property type="project" value="InterPro"/>
</dbReference>
<dbReference type="EMBL" id="JAACNH010000004">
    <property type="protein sequence ID" value="KAG8444242.1"/>
    <property type="molecule type" value="Genomic_DNA"/>
</dbReference>
<accession>A0A8T2JIX7</accession>
<proteinExistence type="predicted"/>
<feature type="compositionally biased region" description="Polar residues" evidence="1">
    <location>
        <begin position="37"/>
        <end position="59"/>
    </location>
</feature>
<evidence type="ECO:0000256" key="1">
    <source>
        <dbReference type="SAM" id="MobiDB-lite"/>
    </source>
</evidence>
<evidence type="ECO:0000313" key="4">
    <source>
        <dbReference type="EMBL" id="KAG8444242.1"/>
    </source>
</evidence>